<dbReference type="RefSeq" id="XP_010461147.1">
    <property type="nucleotide sequence ID" value="XM_010462845.2"/>
</dbReference>
<feature type="region of interest" description="Disordered" evidence="1">
    <location>
        <begin position="176"/>
        <end position="196"/>
    </location>
</feature>
<dbReference type="Pfam" id="PF03004">
    <property type="entry name" value="Transposase_24"/>
    <property type="match status" value="1"/>
</dbReference>
<keyword evidence="2" id="KW-1185">Reference proteome</keyword>
<evidence type="ECO:0000313" key="3">
    <source>
        <dbReference type="RefSeq" id="XP_010461147.1"/>
    </source>
</evidence>
<feature type="compositionally biased region" description="Basic residues" evidence="1">
    <location>
        <begin position="176"/>
        <end position="187"/>
    </location>
</feature>
<feature type="region of interest" description="Disordered" evidence="1">
    <location>
        <begin position="1"/>
        <end position="68"/>
    </location>
</feature>
<dbReference type="GeneID" id="104741917"/>
<dbReference type="Proteomes" id="UP000694864">
    <property type="component" value="Chromosome 14"/>
</dbReference>
<protein>
    <submittedName>
        <fullName evidence="3">Uncharacterized protein LOC104741917</fullName>
    </submittedName>
</protein>
<evidence type="ECO:0000256" key="1">
    <source>
        <dbReference type="SAM" id="MobiDB-lite"/>
    </source>
</evidence>
<reference evidence="3" key="2">
    <citation type="submission" date="2025-08" db="UniProtKB">
        <authorList>
            <consortium name="RefSeq"/>
        </authorList>
    </citation>
    <scope>IDENTIFICATION</scope>
    <source>
        <tissue evidence="3">Leaf</tissue>
    </source>
</reference>
<feature type="compositionally biased region" description="Polar residues" evidence="1">
    <location>
        <begin position="43"/>
        <end position="53"/>
    </location>
</feature>
<evidence type="ECO:0000313" key="2">
    <source>
        <dbReference type="Proteomes" id="UP000694864"/>
    </source>
</evidence>
<dbReference type="InterPro" id="IPR004252">
    <property type="entry name" value="Probable_transposase_24"/>
</dbReference>
<sequence>MGSVPFRSVPRRRNASTTSVGSQGVDSSAASAAPAAPAELPQLSLNEIMSSPSRRPKPRLHPDRPERPKDVWFGLDDCVRTDISSIYQNDFKGPWSCISNVPLEHQKQWWSRFAQRYFWEDEHHDAVIKLYRKQLKELLKNLISKGKRDGVKPDFVSDDDWNLMVERWDTKPAMKKSKRCSGARKSQRSGYGAHCHTGGSKPFTKIEYEMTEKIMA</sequence>
<gene>
    <name evidence="3" type="primary">LOC104741917</name>
</gene>
<feature type="compositionally biased region" description="Polar residues" evidence="1">
    <location>
        <begin position="15"/>
        <end position="26"/>
    </location>
</feature>
<reference evidence="2" key="1">
    <citation type="journal article" date="2014" name="Nat. Commun.">
        <title>The emerging biofuel crop Camelina sativa retains a highly undifferentiated hexaploid genome structure.</title>
        <authorList>
            <person name="Kagale S."/>
            <person name="Koh C."/>
            <person name="Nixon J."/>
            <person name="Bollina V."/>
            <person name="Clarke W.E."/>
            <person name="Tuteja R."/>
            <person name="Spillane C."/>
            <person name="Robinson S.J."/>
            <person name="Links M.G."/>
            <person name="Clarke C."/>
            <person name="Higgins E.E."/>
            <person name="Huebert T."/>
            <person name="Sharpe A.G."/>
            <person name="Parkin I.A."/>
        </authorList>
    </citation>
    <scope>NUCLEOTIDE SEQUENCE [LARGE SCALE GENOMIC DNA]</scope>
    <source>
        <strain evidence="2">cv. DH55</strain>
    </source>
</reference>
<proteinExistence type="predicted"/>
<accession>A0ABM0VU60</accession>
<name>A0ABM0VU60_CAMSA</name>
<organism evidence="2 3">
    <name type="scientific">Camelina sativa</name>
    <name type="common">False flax</name>
    <name type="synonym">Myagrum sativum</name>
    <dbReference type="NCBI Taxonomy" id="90675"/>
    <lineage>
        <taxon>Eukaryota</taxon>
        <taxon>Viridiplantae</taxon>
        <taxon>Streptophyta</taxon>
        <taxon>Embryophyta</taxon>
        <taxon>Tracheophyta</taxon>
        <taxon>Spermatophyta</taxon>
        <taxon>Magnoliopsida</taxon>
        <taxon>eudicotyledons</taxon>
        <taxon>Gunneridae</taxon>
        <taxon>Pentapetalae</taxon>
        <taxon>rosids</taxon>
        <taxon>malvids</taxon>
        <taxon>Brassicales</taxon>
        <taxon>Brassicaceae</taxon>
        <taxon>Camelineae</taxon>
        <taxon>Camelina</taxon>
    </lineage>
</organism>
<feature type="compositionally biased region" description="Low complexity" evidence="1">
    <location>
        <begin position="27"/>
        <end position="38"/>
    </location>
</feature>